<evidence type="ECO:0000256" key="1">
    <source>
        <dbReference type="ARBA" id="ARBA00010443"/>
    </source>
</evidence>
<comment type="subunit">
    <text evidence="9">Homotetramer.</text>
</comment>
<sequence>MDNARDVAKQTLALVLAGGRGSRLHMLTDRRAKPAVFFGGKFRIIDFALSNCVNSGITRIGVVTQYKSHSLLRHLQSGWSFLRNQFNEFIDLLPAQQRVDEEHWYQGTADAVYQNIDIIKNHHPKYIVILAGDHIYKMDYAMLVLDHIKHGKPLTISCIPTPRQDATGYGVMAVDGDGVITDFVEKPKDPPAMPGNPNMSLASMGIYCFDADFLYDVLQKDAETPGSHRDFGMDIIPALVKQRLAYAHDFSISCIRNKGCPEIAYWRDVGTIDAYWEANMDIASVQPQLDVYDTDWPIWTHQVQMPPAKFVQDINGTSSIVRNAVTSAGCIVSGSSIVHSVLFSASRVHSNCFLTDAVVLPSCVVHRGCRLTKVVLDRGCELPRDLIIGEDPVVDARRFYRSEGGVVLVTREMLKKLRENEPELFKDFESYHGAASPLYV</sequence>
<dbReference type="InterPro" id="IPR011004">
    <property type="entry name" value="Trimer_LpxA-like_sf"/>
</dbReference>
<dbReference type="NCBIfam" id="NF001947">
    <property type="entry name" value="PRK00725.1"/>
    <property type="match status" value="1"/>
</dbReference>
<dbReference type="EC" id="2.7.7.27" evidence="9"/>
<feature type="domain" description="Glucose-1-phosphate adenylyltransferase/Bifunctional protein GlmU-like C-terminal hexapeptide" evidence="11">
    <location>
        <begin position="306"/>
        <end position="409"/>
    </location>
</feature>
<dbReference type="CDD" id="cd02508">
    <property type="entry name" value="ADP_Glucose_PP"/>
    <property type="match status" value="1"/>
</dbReference>
<evidence type="ECO:0000256" key="4">
    <source>
        <dbReference type="ARBA" id="ARBA00022695"/>
    </source>
</evidence>
<dbReference type="NCBIfam" id="TIGR02091">
    <property type="entry name" value="glgC"/>
    <property type="match status" value="1"/>
</dbReference>
<dbReference type="GO" id="GO:0005524">
    <property type="term" value="F:ATP binding"/>
    <property type="evidence" value="ECO:0007669"/>
    <property type="project" value="UniProtKB-KW"/>
</dbReference>
<feature type="binding site" evidence="9">
    <location>
        <position position="203"/>
    </location>
    <ligand>
        <name>alpha-D-glucose 1-phosphate</name>
        <dbReference type="ChEBI" id="CHEBI:58601"/>
    </ligand>
</feature>
<comment type="similarity">
    <text evidence="1 9">Belongs to the bacterial/plant glucose-1-phosphate adenylyltransferase family.</text>
</comment>
<feature type="site" description="Could play a key role in the communication between the regulatory and the substrate sites" evidence="9">
    <location>
        <position position="104"/>
    </location>
</feature>
<reference evidence="12" key="2">
    <citation type="journal article" date="2021" name="PeerJ">
        <title>Extensive microbial diversity within the chicken gut microbiome revealed by metagenomics and culture.</title>
        <authorList>
            <person name="Gilroy R."/>
            <person name="Ravi A."/>
            <person name="Getino M."/>
            <person name="Pursley I."/>
            <person name="Horton D.L."/>
            <person name="Alikhan N.F."/>
            <person name="Baker D."/>
            <person name="Gharbi K."/>
            <person name="Hall N."/>
            <person name="Watson M."/>
            <person name="Adriaenssens E.M."/>
            <person name="Foster-Nyarko E."/>
            <person name="Jarju S."/>
            <person name="Secka A."/>
            <person name="Antonio M."/>
            <person name="Oren A."/>
            <person name="Chaudhuri R.R."/>
            <person name="La Ragione R."/>
            <person name="Hildebrand F."/>
            <person name="Pallen M.J."/>
        </authorList>
    </citation>
    <scope>NUCLEOTIDE SEQUENCE</scope>
    <source>
        <strain evidence="12">17213</strain>
    </source>
</reference>
<dbReference type="GO" id="GO:0005978">
    <property type="term" value="P:glycogen biosynthetic process"/>
    <property type="evidence" value="ECO:0007669"/>
    <property type="project" value="UniProtKB-UniRule"/>
</dbReference>
<comment type="function">
    <text evidence="9">Involved in the biosynthesis of ADP-glucose, a building block required for the elongation reactions to produce glycogen. Catalyzes the reaction between ATP and alpha-D-glucose 1-phosphate (G1P) to produce pyrophosphate and ADP-Glc.</text>
</comment>
<keyword evidence="2 9" id="KW-0321">Glycogen metabolism</keyword>
<evidence type="ECO:0000256" key="7">
    <source>
        <dbReference type="ARBA" id="ARBA00023056"/>
    </source>
</evidence>
<keyword evidence="4 9" id="KW-0548">Nucleotidyltransferase</keyword>
<dbReference type="SUPFAM" id="SSF51161">
    <property type="entry name" value="Trimeric LpxA-like enzymes"/>
    <property type="match status" value="1"/>
</dbReference>
<dbReference type="Pfam" id="PF00483">
    <property type="entry name" value="NTP_transferase"/>
    <property type="match status" value="1"/>
</dbReference>
<accession>A0A9D9GT22</accession>
<comment type="caution">
    <text evidence="12">The sequence shown here is derived from an EMBL/GenBank/DDBJ whole genome shotgun (WGS) entry which is preliminary data.</text>
</comment>
<feature type="binding site" evidence="9">
    <location>
        <begin position="185"/>
        <end position="186"/>
    </location>
    <ligand>
        <name>alpha-D-glucose 1-phosphate</name>
        <dbReference type="ChEBI" id="CHEBI:58601"/>
    </ligand>
</feature>
<dbReference type="PANTHER" id="PTHR43523:SF2">
    <property type="entry name" value="GLUCOSE-1-PHOSPHATE ADENYLYLTRANSFERASE"/>
    <property type="match status" value="1"/>
</dbReference>
<dbReference type="InterPro" id="IPR056818">
    <property type="entry name" value="GlmU/GlgC-like_hexapep"/>
</dbReference>
<dbReference type="GO" id="GO:0008878">
    <property type="term" value="F:glucose-1-phosphate adenylyltransferase activity"/>
    <property type="evidence" value="ECO:0007669"/>
    <property type="project" value="UniProtKB-UniRule"/>
</dbReference>
<organism evidence="12 13">
    <name type="scientific">Candidatus Avisuccinivibrio stercorigallinarum</name>
    <dbReference type="NCBI Taxonomy" id="2840704"/>
    <lineage>
        <taxon>Bacteria</taxon>
        <taxon>Pseudomonadati</taxon>
        <taxon>Pseudomonadota</taxon>
        <taxon>Gammaproteobacteria</taxon>
        <taxon>Aeromonadales</taxon>
        <taxon>Succinivibrionaceae</taxon>
        <taxon>Succinivibrionaceae incertae sedis</taxon>
        <taxon>Candidatus Avisuccinivibrio</taxon>
    </lineage>
</organism>
<dbReference type="Proteomes" id="UP000823631">
    <property type="component" value="Unassembled WGS sequence"/>
</dbReference>
<dbReference type="NCBIfam" id="NF002023">
    <property type="entry name" value="PRK00844.1"/>
    <property type="match status" value="1"/>
</dbReference>
<dbReference type="InterPro" id="IPR011831">
    <property type="entry name" value="ADP-Glc_PPase"/>
</dbReference>
<evidence type="ECO:0000313" key="12">
    <source>
        <dbReference type="EMBL" id="MBO8416048.1"/>
    </source>
</evidence>
<keyword evidence="5 9" id="KW-0547">Nucleotide-binding</keyword>
<comment type="catalytic activity">
    <reaction evidence="9">
        <text>alpha-D-glucose 1-phosphate + ATP + H(+) = ADP-alpha-D-glucose + diphosphate</text>
        <dbReference type="Rhea" id="RHEA:12120"/>
        <dbReference type="ChEBI" id="CHEBI:15378"/>
        <dbReference type="ChEBI" id="CHEBI:30616"/>
        <dbReference type="ChEBI" id="CHEBI:33019"/>
        <dbReference type="ChEBI" id="CHEBI:57498"/>
        <dbReference type="ChEBI" id="CHEBI:58601"/>
        <dbReference type="EC" id="2.7.7.27"/>
    </reaction>
</comment>
<dbReference type="HAMAP" id="MF_00624">
    <property type="entry name" value="GlgC"/>
    <property type="match status" value="1"/>
</dbReference>
<feature type="site" description="Could play a key role in the communication between the regulatory and the substrate sites" evidence="9">
    <location>
        <position position="65"/>
    </location>
</feature>
<evidence type="ECO:0000256" key="6">
    <source>
        <dbReference type="ARBA" id="ARBA00022840"/>
    </source>
</evidence>
<proteinExistence type="inferred from homology"/>
<dbReference type="AlphaFoldDB" id="A0A9D9GT22"/>
<evidence type="ECO:0000256" key="9">
    <source>
        <dbReference type="HAMAP-Rule" id="MF_00624"/>
    </source>
</evidence>
<dbReference type="PROSITE" id="PS00808">
    <property type="entry name" value="ADP_GLC_PYROPHOSPH_1"/>
    <property type="match status" value="1"/>
</dbReference>
<evidence type="ECO:0000259" key="10">
    <source>
        <dbReference type="Pfam" id="PF00483"/>
    </source>
</evidence>
<name>A0A9D9GT22_9GAMM</name>
<dbReference type="CDD" id="cd04651">
    <property type="entry name" value="LbH_G1P_AT_C"/>
    <property type="match status" value="1"/>
</dbReference>
<dbReference type="Pfam" id="PF24894">
    <property type="entry name" value="Hexapep_GlmU"/>
    <property type="match status" value="1"/>
</dbReference>
<protein>
    <recommendedName>
        <fullName evidence="9">Glucose-1-phosphate adenylyltransferase</fullName>
        <ecNumber evidence="9">2.7.7.27</ecNumber>
    </recommendedName>
    <alternativeName>
        <fullName evidence="9">ADP-glucose pyrophosphorylase</fullName>
        <shortName evidence="9">ADPGlc PPase</shortName>
    </alternativeName>
    <alternativeName>
        <fullName evidence="9">ADP-glucose synthase</fullName>
    </alternativeName>
</protein>
<dbReference type="InterPro" id="IPR005835">
    <property type="entry name" value="NTP_transferase_dom"/>
</dbReference>
<evidence type="ECO:0000256" key="8">
    <source>
        <dbReference type="ARBA" id="ARBA00023277"/>
    </source>
</evidence>
<dbReference type="InterPro" id="IPR023049">
    <property type="entry name" value="GlgC_bac"/>
</dbReference>
<feature type="binding site" evidence="9">
    <location>
        <position position="170"/>
    </location>
    <ligand>
        <name>alpha-D-glucose 1-phosphate</name>
        <dbReference type="ChEBI" id="CHEBI:58601"/>
    </ligand>
</feature>
<dbReference type="Gene3D" id="2.160.10.10">
    <property type="entry name" value="Hexapeptide repeat proteins"/>
    <property type="match status" value="1"/>
</dbReference>
<keyword evidence="8 9" id="KW-0119">Carbohydrate metabolism</keyword>
<evidence type="ECO:0000259" key="11">
    <source>
        <dbReference type="Pfam" id="PF24894"/>
    </source>
</evidence>
<gene>
    <name evidence="9 12" type="primary">glgC</name>
    <name evidence="12" type="ORF">IAB19_06695</name>
</gene>
<dbReference type="SUPFAM" id="SSF53448">
    <property type="entry name" value="Nucleotide-diphospho-sugar transferases"/>
    <property type="match status" value="1"/>
</dbReference>
<keyword evidence="6 9" id="KW-0067">ATP-binding</keyword>
<keyword evidence="3 9" id="KW-0808">Transferase</keyword>
<dbReference type="InterPro" id="IPR029044">
    <property type="entry name" value="Nucleotide-diphossugar_trans"/>
</dbReference>
<comment type="pathway">
    <text evidence="9">Glycan biosynthesis; glycogen biosynthesis.</text>
</comment>
<evidence type="ECO:0000256" key="2">
    <source>
        <dbReference type="ARBA" id="ARBA00022600"/>
    </source>
</evidence>
<dbReference type="PROSITE" id="PS00810">
    <property type="entry name" value="ADP_GLC_PYROPHOSPH_3"/>
    <property type="match status" value="1"/>
</dbReference>
<dbReference type="PANTHER" id="PTHR43523">
    <property type="entry name" value="GLUCOSE-1-PHOSPHATE ADENYLYLTRANSFERASE-RELATED"/>
    <property type="match status" value="1"/>
</dbReference>
<evidence type="ECO:0000256" key="5">
    <source>
        <dbReference type="ARBA" id="ARBA00022741"/>
    </source>
</evidence>
<evidence type="ECO:0000313" key="13">
    <source>
        <dbReference type="Proteomes" id="UP000823631"/>
    </source>
</evidence>
<dbReference type="Gene3D" id="3.90.550.10">
    <property type="entry name" value="Spore Coat Polysaccharide Biosynthesis Protein SpsA, Chain A"/>
    <property type="match status" value="1"/>
</dbReference>
<dbReference type="InterPro" id="IPR005836">
    <property type="entry name" value="ADP_Glu_pyroP_CS"/>
</dbReference>
<feature type="domain" description="Nucleotidyl transferase" evidence="10">
    <location>
        <begin position="13"/>
        <end position="283"/>
    </location>
</feature>
<feature type="binding site" evidence="9">
    <location>
        <position position="105"/>
    </location>
    <ligand>
        <name>alpha-D-glucose 1-phosphate</name>
        <dbReference type="ChEBI" id="CHEBI:58601"/>
    </ligand>
</feature>
<reference evidence="12" key="1">
    <citation type="submission" date="2020-10" db="EMBL/GenBank/DDBJ databases">
        <authorList>
            <person name="Gilroy R."/>
        </authorList>
    </citation>
    <scope>NUCLEOTIDE SEQUENCE</scope>
    <source>
        <strain evidence="12">17213</strain>
    </source>
</reference>
<dbReference type="EMBL" id="JADINH010000142">
    <property type="protein sequence ID" value="MBO8416048.1"/>
    <property type="molecule type" value="Genomic_DNA"/>
</dbReference>
<dbReference type="PROSITE" id="PS00809">
    <property type="entry name" value="ADP_GLC_PYROPHOSPH_2"/>
    <property type="match status" value="1"/>
</dbReference>
<evidence type="ECO:0000256" key="3">
    <source>
        <dbReference type="ARBA" id="ARBA00022679"/>
    </source>
</evidence>
<keyword evidence="7 9" id="KW-0320">Glycogen biosynthesis</keyword>